<keyword evidence="2" id="KW-0732">Signal</keyword>
<keyword evidence="1" id="KW-0472">Membrane</keyword>
<keyword evidence="4" id="KW-1185">Reference proteome</keyword>
<evidence type="ECO:0000256" key="1">
    <source>
        <dbReference type="SAM" id="Phobius"/>
    </source>
</evidence>
<dbReference type="AlphaFoldDB" id="A0AAD4XJZ9"/>
<reference evidence="3" key="1">
    <citation type="submission" date="2022-04" db="EMBL/GenBank/DDBJ databases">
        <title>A functionally conserved STORR gene fusion in Papaver species that diverged 16.8 million years ago.</title>
        <authorList>
            <person name="Catania T."/>
        </authorList>
    </citation>
    <scope>NUCLEOTIDE SEQUENCE</scope>
    <source>
        <strain evidence="3">S-188037</strain>
    </source>
</reference>
<keyword evidence="1" id="KW-0812">Transmembrane</keyword>
<feature type="chain" id="PRO_5042202368" evidence="2">
    <location>
        <begin position="20"/>
        <end position="104"/>
    </location>
</feature>
<feature type="transmembrane region" description="Helical" evidence="1">
    <location>
        <begin position="61"/>
        <end position="86"/>
    </location>
</feature>
<sequence>MVVAEFLLLMASALNVSLPGSFPDVVVYFSNELRTGLQCIAKITEMIHMIPIQGMVFVPSIFLTGISCVLAEGFLLSRACVAIAYLKSPEVVMFLASCNSLNIL</sequence>
<keyword evidence="1" id="KW-1133">Transmembrane helix</keyword>
<accession>A0AAD4XJZ9</accession>
<gene>
    <name evidence="3" type="ORF">MKW98_015895</name>
</gene>
<dbReference type="EMBL" id="JAJJMB010008783">
    <property type="protein sequence ID" value="KAI3920907.1"/>
    <property type="molecule type" value="Genomic_DNA"/>
</dbReference>
<name>A0AAD4XJZ9_9MAGN</name>
<evidence type="ECO:0000256" key="2">
    <source>
        <dbReference type="SAM" id="SignalP"/>
    </source>
</evidence>
<feature type="signal peptide" evidence="2">
    <location>
        <begin position="1"/>
        <end position="19"/>
    </location>
</feature>
<evidence type="ECO:0000313" key="3">
    <source>
        <dbReference type="EMBL" id="KAI3920907.1"/>
    </source>
</evidence>
<evidence type="ECO:0000313" key="4">
    <source>
        <dbReference type="Proteomes" id="UP001202328"/>
    </source>
</evidence>
<proteinExistence type="predicted"/>
<organism evidence="3 4">
    <name type="scientific">Papaver atlanticum</name>
    <dbReference type="NCBI Taxonomy" id="357466"/>
    <lineage>
        <taxon>Eukaryota</taxon>
        <taxon>Viridiplantae</taxon>
        <taxon>Streptophyta</taxon>
        <taxon>Embryophyta</taxon>
        <taxon>Tracheophyta</taxon>
        <taxon>Spermatophyta</taxon>
        <taxon>Magnoliopsida</taxon>
        <taxon>Ranunculales</taxon>
        <taxon>Papaveraceae</taxon>
        <taxon>Papaveroideae</taxon>
        <taxon>Papaver</taxon>
    </lineage>
</organism>
<comment type="caution">
    <text evidence="3">The sequence shown here is derived from an EMBL/GenBank/DDBJ whole genome shotgun (WGS) entry which is preliminary data.</text>
</comment>
<protein>
    <submittedName>
        <fullName evidence="3">Uncharacterized protein</fullName>
    </submittedName>
</protein>
<dbReference type="Proteomes" id="UP001202328">
    <property type="component" value="Unassembled WGS sequence"/>
</dbReference>